<dbReference type="InterPro" id="IPR036192">
    <property type="entry name" value="Cell_div_ZapA-like_sf"/>
</dbReference>
<dbReference type="AlphaFoldDB" id="A0A381YAZ6"/>
<dbReference type="EMBL" id="UINC01017815">
    <property type="protein sequence ID" value="SVA74276.1"/>
    <property type="molecule type" value="Genomic_DNA"/>
</dbReference>
<dbReference type="Pfam" id="PF05164">
    <property type="entry name" value="ZapA"/>
    <property type="match status" value="1"/>
</dbReference>
<dbReference type="SUPFAM" id="SSF102829">
    <property type="entry name" value="Cell division protein ZapA-like"/>
    <property type="match status" value="1"/>
</dbReference>
<name>A0A381YAZ6_9ZZZZ</name>
<dbReference type="InterPro" id="IPR007838">
    <property type="entry name" value="Cell_div_ZapA-like"/>
</dbReference>
<evidence type="ECO:0008006" key="2">
    <source>
        <dbReference type="Google" id="ProtNLM"/>
    </source>
</evidence>
<evidence type="ECO:0000313" key="1">
    <source>
        <dbReference type="EMBL" id="SVA74276.1"/>
    </source>
</evidence>
<feature type="non-terminal residue" evidence="1">
    <location>
        <position position="105"/>
    </location>
</feature>
<sequence>MPTLKTEILGSPIEINYEESEKDKLIKIIEKFNDRLLDFENLRGKISDKKILILAALKAEDQIIDRSLRKEKETEIINKQKKEININDITQEIIQLKDIESKLNV</sequence>
<gene>
    <name evidence="1" type="ORF">METZ01_LOCUS127130</name>
</gene>
<accession>A0A381YAZ6</accession>
<reference evidence="1" key="1">
    <citation type="submission" date="2018-05" db="EMBL/GenBank/DDBJ databases">
        <authorList>
            <person name="Lanie J.A."/>
            <person name="Ng W.-L."/>
            <person name="Kazmierczak K.M."/>
            <person name="Andrzejewski T.M."/>
            <person name="Davidsen T.M."/>
            <person name="Wayne K.J."/>
            <person name="Tettelin H."/>
            <person name="Glass J.I."/>
            <person name="Rusch D."/>
            <person name="Podicherti R."/>
            <person name="Tsui H.-C.T."/>
            <person name="Winkler M.E."/>
        </authorList>
    </citation>
    <scope>NUCLEOTIDE SEQUENCE</scope>
</reference>
<proteinExistence type="predicted"/>
<protein>
    <recommendedName>
        <fullName evidence="2">Cell division protein ZapA</fullName>
    </recommendedName>
</protein>
<organism evidence="1">
    <name type="scientific">marine metagenome</name>
    <dbReference type="NCBI Taxonomy" id="408172"/>
    <lineage>
        <taxon>unclassified sequences</taxon>
        <taxon>metagenomes</taxon>
        <taxon>ecological metagenomes</taxon>
    </lineage>
</organism>